<keyword evidence="2" id="KW-1185">Reference proteome</keyword>
<proteinExistence type="predicted"/>
<comment type="caution">
    <text evidence="1">The sequence shown here is derived from an EMBL/GenBank/DDBJ whole genome shotgun (WGS) entry which is preliminary data.</text>
</comment>
<protein>
    <submittedName>
        <fullName evidence="1">Uncharacterized protein</fullName>
    </submittedName>
</protein>
<reference evidence="1 2" key="1">
    <citation type="journal article" date="2018" name="Front. Plant Sci.">
        <title>Red Clover (Trifolium pratense) and Zigzag Clover (T. medium) - A Picture of Genomic Similarities and Differences.</title>
        <authorList>
            <person name="Dluhosova J."/>
            <person name="Istvanek J."/>
            <person name="Nedelnik J."/>
            <person name="Repkova J."/>
        </authorList>
    </citation>
    <scope>NUCLEOTIDE SEQUENCE [LARGE SCALE GENOMIC DNA]</scope>
    <source>
        <strain evidence="2">cv. 10/8</strain>
        <tissue evidence="1">Leaf</tissue>
    </source>
</reference>
<feature type="non-terminal residue" evidence="1">
    <location>
        <position position="29"/>
    </location>
</feature>
<evidence type="ECO:0000313" key="2">
    <source>
        <dbReference type="Proteomes" id="UP000265520"/>
    </source>
</evidence>
<name>A0A392VD07_9FABA</name>
<dbReference type="AlphaFoldDB" id="A0A392VD07"/>
<accession>A0A392VD07</accession>
<dbReference type="EMBL" id="LXQA011135450">
    <property type="protein sequence ID" value="MCI86258.1"/>
    <property type="molecule type" value="Genomic_DNA"/>
</dbReference>
<evidence type="ECO:0000313" key="1">
    <source>
        <dbReference type="EMBL" id="MCI86258.1"/>
    </source>
</evidence>
<dbReference type="Proteomes" id="UP000265520">
    <property type="component" value="Unassembled WGS sequence"/>
</dbReference>
<sequence>MSNLESSRDHLSILATMSGRLNNDLIGWS</sequence>
<organism evidence="1 2">
    <name type="scientific">Trifolium medium</name>
    <dbReference type="NCBI Taxonomy" id="97028"/>
    <lineage>
        <taxon>Eukaryota</taxon>
        <taxon>Viridiplantae</taxon>
        <taxon>Streptophyta</taxon>
        <taxon>Embryophyta</taxon>
        <taxon>Tracheophyta</taxon>
        <taxon>Spermatophyta</taxon>
        <taxon>Magnoliopsida</taxon>
        <taxon>eudicotyledons</taxon>
        <taxon>Gunneridae</taxon>
        <taxon>Pentapetalae</taxon>
        <taxon>rosids</taxon>
        <taxon>fabids</taxon>
        <taxon>Fabales</taxon>
        <taxon>Fabaceae</taxon>
        <taxon>Papilionoideae</taxon>
        <taxon>50 kb inversion clade</taxon>
        <taxon>NPAAA clade</taxon>
        <taxon>Hologalegina</taxon>
        <taxon>IRL clade</taxon>
        <taxon>Trifolieae</taxon>
        <taxon>Trifolium</taxon>
    </lineage>
</organism>